<dbReference type="PANTHER" id="PTHR43288">
    <property type="entry name" value="BIOTIN SYNTHASE-RELATED PROTEIN, RADICAL SAM SUPERFAMILY"/>
    <property type="match status" value="1"/>
</dbReference>
<gene>
    <name evidence="2" type="ORF">D6D85_11410</name>
</gene>
<dbReference type="PANTHER" id="PTHR43288:SF2">
    <property type="entry name" value="RADICAL SAM CORE DOMAIN-CONTAINING PROTEIN"/>
    <property type="match status" value="1"/>
</dbReference>
<dbReference type="OrthoDB" id="35347at2157"/>
<dbReference type="InterPro" id="IPR058240">
    <property type="entry name" value="rSAM_sf"/>
</dbReference>
<dbReference type="InterPro" id="IPR006638">
    <property type="entry name" value="Elp3/MiaA/NifB-like_rSAM"/>
</dbReference>
<sequence length="264" mass="30010">MTKAFYPRRKFRSISITGYFCELNCEMCRGRYLRGMIPAPSPSLLRESMEKEMKRGVIGFLISGGFNRRGVLPFRPFLNEIIEARKRGAIISIHPGLVDEEESSLLRESVDIVDFELLSGKAAYMKGSPELYERSFEILMERGPKHVVPHAIIGLPYSSFDDFKHSVDLSYEYGAEELVILVFIPNSASQNTLSPELIRKCISYARKKSNELSLGCMRPRNMREIDEIALEAGVDRIALPAINKDFQSFDACCSVPDNMLYLFK</sequence>
<dbReference type="GO" id="GO:0003824">
    <property type="term" value="F:catalytic activity"/>
    <property type="evidence" value="ECO:0007669"/>
    <property type="project" value="InterPro"/>
</dbReference>
<evidence type="ECO:0000313" key="3">
    <source>
        <dbReference type="Proteomes" id="UP000277582"/>
    </source>
</evidence>
<dbReference type="GO" id="GO:0051536">
    <property type="term" value="F:iron-sulfur cluster binding"/>
    <property type="evidence" value="ECO:0007669"/>
    <property type="project" value="InterPro"/>
</dbReference>
<name>A0A3R9PFL9_9CREN</name>
<dbReference type="SUPFAM" id="SSF102114">
    <property type="entry name" value="Radical SAM enzymes"/>
    <property type="match status" value="1"/>
</dbReference>
<dbReference type="SFLD" id="SFLDG01113">
    <property type="entry name" value="Uncharacterised_Radical_SAM_Su"/>
    <property type="match status" value="1"/>
</dbReference>
<proteinExistence type="predicted"/>
<evidence type="ECO:0000259" key="1">
    <source>
        <dbReference type="SMART" id="SM00729"/>
    </source>
</evidence>
<organism evidence="2 3">
    <name type="scientific">Candidatus Methanodesulfokora washburnensis</name>
    <dbReference type="NCBI Taxonomy" id="2478471"/>
    <lineage>
        <taxon>Archaea</taxon>
        <taxon>Thermoproteota</taxon>
        <taxon>Candidatus Korarchaeia</taxon>
        <taxon>Candidatus Korarchaeia incertae sedis</taxon>
        <taxon>Candidatus Methanodesulfokora</taxon>
    </lineage>
</organism>
<comment type="caution">
    <text evidence="2">The sequence shown here is derived from an EMBL/GenBank/DDBJ whole genome shotgun (WGS) entry which is preliminary data.</text>
</comment>
<dbReference type="SFLD" id="SFLDS00029">
    <property type="entry name" value="Radical_SAM"/>
    <property type="match status" value="1"/>
</dbReference>
<evidence type="ECO:0000313" key="2">
    <source>
        <dbReference type="EMBL" id="RSN73095.1"/>
    </source>
</evidence>
<dbReference type="EMBL" id="RCOS01000129">
    <property type="protein sequence ID" value="RSN73095.1"/>
    <property type="molecule type" value="Genomic_DNA"/>
</dbReference>
<reference evidence="2 3" key="1">
    <citation type="submission" date="2018-10" db="EMBL/GenBank/DDBJ databases">
        <title>Co-occurring genomic capacity for anaerobic methane metabolism and dissimilatory sulfite reduction discovered in the Korarchaeota.</title>
        <authorList>
            <person name="Mckay L.J."/>
            <person name="Dlakic M."/>
            <person name="Fields M.W."/>
            <person name="Delmont T.O."/>
            <person name="Eren A.M."/>
            <person name="Jay Z.J."/>
            <person name="Klingelsmith K.B."/>
            <person name="Rusch D.B."/>
            <person name="Inskeep W.P."/>
        </authorList>
    </citation>
    <scope>NUCLEOTIDE SEQUENCE [LARGE SCALE GENOMIC DNA]</scope>
    <source>
        <strain evidence="2 3">MDKW</strain>
    </source>
</reference>
<feature type="domain" description="Elp3/MiaA/NifB-like radical SAM core" evidence="1">
    <location>
        <begin position="11"/>
        <end position="207"/>
    </location>
</feature>
<accession>A0A3R9PFL9</accession>
<dbReference type="Proteomes" id="UP000277582">
    <property type="component" value="Unassembled WGS sequence"/>
</dbReference>
<dbReference type="InterPro" id="IPR007197">
    <property type="entry name" value="rSAM"/>
</dbReference>
<dbReference type="SMART" id="SM00729">
    <property type="entry name" value="Elp3"/>
    <property type="match status" value="1"/>
</dbReference>
<dbReference type="AlphaFoldDB" id="A0A3R9PFL9"/>
<keyword evidence="3" id="KW-1185">Reference proteome</keyword>
<protein>
    <recommendedName>
        <fullName evidence="1">Elp3/MiaA/NifB-like radical SAM core domain-containing protein</fullName>
    </recommendedName>
</protein>
<dbReference type="RefSeq" id="WP_125672083.1">
    <property type="nucleotide sequence ID" value="NZ_RCOS01000129.1"/>
</dbReference>